<dbReference type="Proteomes" id="UP000469292">
    <property type="component" value="Unassembled WGS sequence"/>
</dbReference>
<evidence type="ECO:0000259" key="1">
    <source>
        <dbReference type="Pfam" id="PF01764"/>
    </source>
</evidence>
<dbReference type="RefSeq" id="WP_163226870.1">
    <property type="nucleotide sequence ID" value="NZ_VYSG01000001.1"/>
</dbReference>
<comment type="caution">
    <text evidence="2">The sequence shown here is derived from an EMBL/GenBank/DDBJ whole genome shotgun (WGS) entry which is preliminary data.</text>
</comment>
<dbReference type="InterPro" id="IPR029058">
    <property type="entry name" value="AB_hydrolase_fold"/>
</dbReference>
<dbReference type="InterPro" id="IPR002921">
    <property type="entry name" value="Fungal_lipase-type"/>
</dbReference>
<proteinExistence type="predicted"/>
<dbReference type="InterPro" id="IPR051218">
    <property type="entry name" value="Sec_MonoDiacylglyc_Lipase"/>
</dbReference>
<dbReference type="PANTHER" id="PTHR45856:SF24">
    <property type="entry name" value="FUNGAL LIPASE-LIKE DOMAIN-CONTAINING PROTEIN"/>
    <property type="match status" value="1"/>
</dbReference>
<dbReference type="Gene3D" id="3.40.50.1820">
    <property type="entry name" value="alpha/beta hydrolase"/>
    <property type="match status" value="1"/>
</dbReference>
<gene>
    <name evidence="2" type="ORF">F6S87_01290</name>
</gene>
<dbReference type="SUPFAM" id="SSF53474">
    <property type="entry name" value="alpha/beta-Hydrolases"/>
    <property type="match status" value="1"/>
</dbReference>
<protein>
    <recommendedName>
        <fullName evidence="1">Fungal lipase-type domain-containing protein</fullName>
    </recommendedName>
</protein>
<dbReference type="AlphaFoldDB" id="A0A6I5NKA4"/>
<evidence type="ECO:0000313" key="3">
    <source>
        <dbReference type="Proteomes" id="UP000469292"/>
    </source>
</evidence>
<dbReference type="Pfam" id="PF01764">
    <property type="entry name" value="Lipase_3"/>
    <property type="match status" value="1"/>
</dbReference>
<feature type="domain" description="Fungal lipase-type" evidence="1">
    <location>
        <begin position="139"/>
        <end position="280"/>
    </location>
</feature>
<keyword evidence="3" id="KW-1185">Reference proteome</keyword>
<accession>A0A6I5NKA4</accession>
<name>A0A6I5NKA4_9BIFI</name>
<dbReference type="GO" id="GO:0006629">
    <property type="term" value="P:lipid metabolic process"/>
    <property type="evidence" value="ECO:0007669"/>
    <property type="project" value="InterPro"/>
</dbReference>
<dbReference type="PANTHER" id="PTHR45856">
    <property type="entry name" value="ALPHA/BETA-HYDROLASES SUPERFAMILY PROTEIN"/>
    <property type="match status" value="1"/>
</dbReference>
<evidence type="ECO:0000313" key="2">
    <source>
        <dbReference type="EMBL" id="NEG69282.1"/>
    </source>
</evidence>
<reference evidence="2 3" key="1">
    <citation type="submission" date="2019-09" db="EMBL/GenBank/DDBJ databases">
        <title>Phylogenetic characterization of a novel taxon of the genus Bifidobacterium: Bifidobacterium choloepi sp. nov.</title>
        <authorList>
            <person name="Modesto M."/>
            <person name="Satti M."/>
        </authorList>
    </citation>
    <scope>NUCLEOTIDE SEQUENCE [LARGE SCALE GENOMIC DNA]</scope>
    <source>
        <strain evidence="2 3">BRDM6</strain>
    </source>
</reference>
<dbReference type="EMBL" id="VYSG01000001">
    <property type="protein sequence ID" value="NEG69282.1"/>
    <property type="molecule type" value="Genomic_DNA"/>
</dbReference>
<organism evidence="2 3">
    <name type="scientific">Bifidobacterium choloepi</name>
    <dbReference type="NCBI Taxonomy" id="2614131"/>
    <lineage>
        <taxon>Bacteria</taxon>
        <taxon>Bacillati</taxon>
        <taxon>Actinomycetota</taxon>
        <taxon>Actinomycetes</taxon>
        <taxon>Bifidobacteriales</taxon>
        <taxon>Bifidobacteriaceae</taxon>
        <taxon>Bifidobacterium</taxon>
    </lineage>
</organism>
<sequence>MTPQQARQAFGDTTTVSTTFLSHFAQMCGKAKERFENDIEFPFDGSWFFHDVDDYNPYMSWAGMAICLSGYKNLPSNGYRYIAKSFANLGCRDIDITSYYHLNDENQVAVMHNVDQLAYAFGHRTVKDAATGEERELVVMMLRGTSDSAEWLSNSEVADSVADGDFSRFTYHEGFMLTARKSLADLKTYIGRHRIDMRGAKLWVIGHSRGAAIANVLAALIDEDTQRPADSRVIGVDRDDFYAYTYSASRGTVRDDAGKPLFANIFNVVNPEDYIPRLPPSGWGIRRFGRDLFLPSIATRYADYRLYRDEFLATFRKWTRMDFPAFHGFAETNALERGLVDLCPTVADMYQHKRFSHGGTVTFSQYFTLFTDLPAVQGHTQDLEAAEFTKYGSGTFSDFLAYFIHNEILGHNASGAHQEEGYLIKLALCCKDDIDIEQGERVDTTCLTVYGPVDIHVLDAAGKPVAVIENGKIDEKLYDSSGFIAMYVDKTTRERSVWIPDGGHYDVRLKARADGHYELLESRIAPSGRMTARTVYADVPLKKNAVVEWGSLRGESRGKPTDRLGTLDVRCSVRGIGELSDGKAFASTYGPGAHTIPIPGPEVVCDARGVRQLSFGDTVAVRAHHGADVKFLGWYRAGDNPKDAAPLSTDESFVFAPTESQDLVAWFEKR</sequence>